<protein>
    <submittedName>
        <fullName evidence="3">DNA-protecting protein DprA</fullName>
    </submittedName>
</protein>
<evidence type="ECO:0000313" key="3">
    <source>
        <dbReference type="EMBL" id="QOR46275.1"/>
    </source>
</evidence>
<dbReference type="EMBL" id="CP063213">
    <property type="protein sequence ID" value="QOR46275.1"/>
    <property type="molecule type" value="Genomic_DNA"/>
</dbReference>
<dbReference type="RefSeq" id="WP_193326030.1">
    <property type="nucleotide sequence ID" value="NZ_CP053291.1"/>
</dbReference>
<accession>A0A7M1QY75</accession>
<evidence type="ECO:0000259" key="2">
    <source>
        <dbReference type="Pfam" id="PF02481"/>
    </source>
</evidence>
<gene>
    <name evidence="3" type="primary">dprA</name>
    <name evidence="3" type="ORF">INS88_03475</name>
</gene>
<comment type="similarity">
    <text evidence="1">Belongs to the DprA/Smf family.</text>
</comment>
<dbReference type="Pfam" id="PF02481">
    <property type="entry name" value="DNA_processg_A"/>
    <property type="match status" value="1"/>
</dbReference>
<reference evidence="3 4" key="1">
    <citation type="submission" date="2020-10" db="EMBL/GenBank/DDBJ databases">
        <title>Trueperella pecoris sp. nov. isolated from bovine and porcine specimens.</title>
        <authorList>
            <person name="Schoenecker L."/>
            <person name="Schnydrig P."/>
            <person name="Brodard I."/>
            <person name="Thomann A."/>
            <person name="Hemphill A."/>
            <person name="Rodriguez-Campos S."/>
            <person name="Perreten V."/>
            <person name="Jores J."/>
            <person name="Kittl S."/>
        </authorList>
    </citation>
    <scope>NUCLEOTIDE SEQUENCE [LARGE SCALE GENOMIC DNA]</scope>
    <source>
        <strain evidence="3 4">15A0121</strain>
    </source>
</reference>
<keyword evidence="4" id="KW-1185">Reference proteome</keyword>
<sequence>MSELDELQARIEWSRMTEGADPVAHALISHLGAAGALDFIREPGEVDERIGQHVARWRHRLDRQEPFKMGALDRAGVSVVAPGDELWPSQLNDLGDKAPLLLWVKGDPKVLAGRAVAIVGSRAATANGVRIARDFAYEISREATVISGGAFGIDAAAHEGAMLALRPSVIVSAGGADRVYPRAHDALFAKTLELGGAVVSESPLGAAPQRFRFLARNRIIAGLARATLVVEAPIRSGALSTARHAQNIGRPVGAVPGPIDVPQYQGCIDLLRNDGTPVANVAHLRELMGTMEVQDPLAPDFFAGSVDDGYDPRHQRVFDATPVTRAASVASIAATAGLTLPETLTVLGHLLLAGRVAERDGRWKRTKVSS</sequence>
<dbReference type="PANTHER" id="PTHR43022:SF1">
    <property type="entry name" value="PROTEIN SMF"/>
    <property type="match status" value="1"/>
</dbReference>
<evidence type="ECO:0000313" key="4">
    <source>
        <dbReference type="Proteomes" id="UP000595053"/>
    </source>
</evidence>
<dbReference type="PANTHER" id="PTHR43022">
    <property type="entry name" value="PROTEIN SMF"/>
    <property type="match status" value="1"/>
</dbReference>
<dbReference type="GO" id="GO:0009294">
    <property type="term" value="P:DNA-mediated transformation"/>
    <property type="evidence" value="ECO:0007669"/>
    <property type="project" value="InterPro"/>
</dbReference>
<feature type="domain" description="Smf/DprA SLOG" evidence="2">
    <location>
        <begin position="79"/>
        <end position="286"/>
    </location>
</feature>
<organism evidence="3 4">
    <name type="scientific">Trueperella pecoris</name>
    <dbReference type="NCBI Taxonomy" id="2733571"/>
    <lineage>
        <taxon>Bacteria</taxon>
        <taxon>Bacillati</taxon>
        <taxon>Actinomycetota</taxon>
        <taxon>Actinomycetes</taxon>
        <taxon>Actinomycetales</taxon>
        <taxon>Actinomycetaceae</taxon>
        <taxon>Trueperella</taxon>
    </lineage>
</organism>
<proteinExistence type="inferred from homology"/>
<name>A0A7M1QY75_9ACTO</name>
<dbReference type="Proteomes" id="UP000595053">
    <property type="component" value="Chromosome"/>
</dbReference>
<dbReference type="SUPFAM" id="SSF102405">
    <property type="entry name" value="MCP/YpsA-like"/>
    <property type="match status" value="1"/>
</dbReference>
<dbReference type="Gene3D" id="3.40.50.450">
    <property type="match status" value="1"/>
</dbReference>
<dbReference type="NCBIfam" id="TIGR00732">
    <property type="entry name" value="dprA"/>
    <property type="match status" value="1"/>
</dbReference>
<dbReference type="InterPro" id="IPR057666">
    <property type="entry name" value="DrpA_SLOG"/>
</dbReference>
<dbReference type="AlphaFoldDB" id="A0A7M1QY75"/>
<evidence type="ECO:0000256" key="1">
    <source>
        <dbReference type="ARBA" id="ARBA00006525"/>
    </source>
</evidence>
<dbReference type="InterPro" id="IPR003488">
    <property type="entry name" value="DprA"/>
</dbReference>